<evidence type="ECO:0000256" key="6">
    <source>
        <dbReference type="ARBA" id="ARBA00022989"/>
    </source>
</evidence>
<feature type="transmembrane region" description="Helical" evidence="8">
    <location>
        <begin position="96"/>
        <end position="115"/>
    </location>
</feature>
<dbReference type="PROSITE" id="PS51012">
    <property type="entry name" value="ABC_TM2"/>
    <property type="match status" value="1"/>
</dbReference>
<evidence type="ECO:0000256" key="5">
    <source>
        <dbReference type="ARBA" id="ARBA00022692"/>
    </source>
</evidence>
<keyword evidence="5 8" id="KW-0812">Transmembrane</keyword>
<proteinExistence type="inferred from homology"/>
<evidence type="ECO:0000313" key="10">
    <source>
        <dbReference type="EMBL" id="CBX29111.1"/>
    </source>
</evidence>
<keyword evidence="7 8" id="KW-0472">Membrane</keyword>
<keyword evidence="6 8" id="KW-1133">Transmembrane helix</keyword>
<evidence type="ECO:0000256" key="3">
    <source>
        <dbReference type="ARBA" id="ARBA00022448"/>
    </source>
</evidence>
<sequence>MFLTSMGIVREKEIGTLEQLMVTPIRYYQLVLGKIIPFSILGIVVINIAMGFIYLIFGIAVKGSLLLMIFESLIFIISTLGLGVFISTISDTQQQALFLAWFTMICFILLSGFFIPIANMPHVIQKITLFNPLRYFIIILREIYLKETTLKDLIPETLSLVAFGGFLFLAAIIRFRKKLG</sequence>
<dbReference type="PANTHER" id="PTHR30294:SF29">
    <property type="entry name" value="MULTIDRUG ABC TRANSPORTER PERMEASE YBHS-RELATED"/>
    <property type="match status" value="1"/>
</dbReference>
<evidence type="ECO:0000256" key="2">
    <source>
        <dbReference type="ARBA" id="ARBA00007783"/>
    </source>
</evidence>
<dbReference type="Pfam" id="PF01061">
    <property type="entry name" value="ABC2_membrane"/>
    <property type="match status" value="1"/>
</dbReference>
<comment type="subcellular location">
    <subcellularLocation>
        <location evidence="1 8">Cell membrane</location>
        <topology evidence="1 8">Multi-pass membrane protein</topology>
    </subcellularLocation>
</comment>
<feature type="transmembrane region" description="Helical" evidence="8">
    <location>
        <begin position="157"/>
        <end position="175"/>
    </location>
</feature>
<comment type="caution">
    <text evidence="8">Lacks conserved residue(s) required for the propagation of feature annotation.</text>
</comment>
<dbReference type="GO" id="GO:0140359">
    <property type="term" value="F:ABC-type transporter activity"/>
    <property type="evidence" value="ECO:0007669"/>
    <property type="project" value="InterPro"/>
</dbReference>
<accession>E1YEW7</accession>
<evidence type="ECO:0000256" key="8">
    <source>
        <dbReference type="RuleBase" id="RU361157"/>
    </source>
</evidence>
<feature type="transmembrane region" description="Helical" evidence="8">
    <location>
        <begin position="64"/>
        <end position="90"/>
    </location>
</feature>
<keyword evidence="4 8" id="KW-1003">Cell membrane</keyword>
<dbReference type="PANTHER" id="PTHR30294">
    <property type="entry name" value="MEMBRANE COMPONENT OF ABC TRANSPORTER YHHJ-RELATED"/>
    <property type="match status" value="1"/>
</dbReference>
<evidence type="ECO:0000256" key="4">
    <source>
        <dbReference type="ARBA" id="ARBA00022475"/>
    </source>
</evidence>
<feature type="transmembrane region" description="Helical" evidence="8">
    <location>
        <begin position="35"/>
        <end position="57"/>
    </location>
</feature>
<dbReference type="InterPro" id="IPR047817">
    <property type="entry name" value="ABC2_TM_bact-type"/>
</dbReference>
<name>E1YEW7_9BACT</name>
<reference evidence="10" key="1">
    <citation type="journal article" date="2011" name="Environ. Microbiol.">
        <title>Genomic insights into the metabolic potential of the polycyclic aromatic hydrocarbon degrading sulfate-reducing Deltaproteobacterium N47.</title>
        <authorList>
            <person name="Bergmann F."/>
            <person name="Selesi D."/>
            <person name="Weinmaier T."/>
            <person name="Tischler P."/>
            <person name="Rattei T."/>
            <person name="Meckenstock R.U."/>
        </authorList>
    </citation>
    <scope>NUCLEOTIDE SEQUENCE</scope>
</reference>
<dbReference type="EMBL" id="FR695872">
    <property type="protein sequence ID" value="CBX29111.1"/>
    <property type="molecule type" value="Genomic_DNA"/>
</dbReference>
<organism evidence="10">
    <name type="scientific">uncultured Desulfobacterium sp</name>
    <dbReference type="NCBI Taxonomy" id="201089"/>
    <lineage>
        <taxon>Bacteria</taxon>
        <taxon>Pseudomonadati</taxon>
        <taxon>Thermodesulfobacteriota</taxon>
        <taxon>Desulfobacteria</taxon>
        <taxon>Desulfobacterales</taxon>
        <taxon>Desulfobacteriaceae</taxon>
        <taxon>Desulfobacterium</taxon>
        <taxon>environmental samples</taxon>
    </lineage>
</organism>
<dbReference type="AlphaFoldDB" id="E1YEW7"/>
<dbReference type="GO" id="GO:0005886">
    <property type="term" value="C:plasma membrane"/>
    <property type="evidence" value="ECO:0007669"/>
    <property type="project" value="UniProtKB-SubCell"/>
</dbReference>
<dbReference type="InterPro" id="IPR051449">
    <property type="entry name" value="ABC-2_transporter_component"/>
</dbReference>
<keyword evidence="3 8" id="KW-0813">Transport</keyword>
<feature type="domain" description="ABC transmembrane type-2" evidence="9">
    <location>
        <begin position="1"/>
        <end position="178"/>
    </location>
</feature>
<gene>
    <name evidence="10" type="ORF">N47_J00920</name>
</gene>
<evidence type="ECO:0000259" key="9">
    <source>
        <dbReference type="PROSITE" id="PS51012"/>
    </source>
</evidence>
<protein>
    <recommendedName>
        <fullName evidence="8">Transport permease protein</fullName>
    </recommendedName>
</protein>
<dbReference type="InterPro" id="IPR013525">
    <property type="entry name" value="ABC2_TM"/>
</dbReference>
<comment type="similarity">
    <text evidence="2 8">Belongs to the ABC-2 integral membrane protein family.</text>
</comment>
<evidence type="ECO:0000256" key="1">
    <source>
        <dbReference type="ARBA" id="ARBA00004651"/>
    </source>
</evidence>
<evidence type="ECO:0000256" key="7">
    <source>
        <dbReference type="ARBA" id="ARBA00023136"/>
    </source>
</evidence>